<dbReference type="PANTHER" id="PTHR12358:SF106">
    <property type="entry name" value="LIPID KINASE YEGS"/>
    <property type="match status" value="1"/>
</dbReference>
<dbReference type="InterPro" id="IPR001206">
    <property type="entry name" value="Diacylglycerol_kinase_cat_dom"/>
</dbReference>
<evidence type="ECO:0000256" key="5">
    <source>
        <dbReference type="ARBA" id="ARBA00022777"/>
    </source>
</evidence>
<dbReference type="GO" id="GO:0008654">
    <property type="term" value="P:phospholipid biosynthetic process"/>
    <property type="evidence" value="ECO:0007669"/>
    <property type="project" value="UniProtKB-KW"/>
</dbReference>
<dbReference type="SMART" id="SM00046">
    <property type="entry name" value="DAGKc"/>
    <property type="match status" value="1"/>
</dbReference>
<evidence type="ECO:0000256" key="8">
    <source>
        <dbReference type="ARBA" id="ARBA00023264"/>
    </source>
</evidence>
<dbReference type="GO" id="GO:0005524">
    <property type="term" value="F:ATP binding"/>
    <property type="evidence" value="ECO:0007669"/>
    <property type="project" value="UniProtKB-KW"/>
</dbReference>
<dbReference type="SUPFAM" id="SSF111331">
    <property type="entry name" value="NAD kinase/diacylglycerol kinase-like"/>
    <property type="match status" value="1"/>
</dbReference>
<dbReference type="PANTHER" id="PTHR12358">
    <property type="entry name" value="SPHINGOSINE KINASE"/>
    <property type="match status" value="1"/>
</dbReference>
<keyword evidence="7" id="KW-0594">Phospholipid biosynthesis</keyword>
<dbReference type="Gene3D" id="3.40.50.10330">
    <property type="entry name" value="Probable inorganic polyphosphate/atp-NAD kinase, domain 1"/>
    <property type="match status" value="1"/>
</dbReference>
<name>A0A8J7WIP5_9ACTN</name>
<evidence type="ECO:0000313" key="11">
    <source>
        <dbReference type="Proteomes" id="UP000677913"/>
    </source>
</evidence>
<dbReference type="Pfam" id="PF19279">
    <property type="entry name" value="YegS_C"/>
    <property type="match status" value="1"/>
</dbReference>
<protein>
    <recommendedName>
        <fullName evidence="9">DAGKc domain-containing protein</fullName>
    </recommendedName>
</protein>
<comment type="similarity">
    <text evidence="2">Belongs to the diacylglycerol/lipid kinase family.</text>
</comment>
<dbReference type="InterPro" id="IPR050187">
    <property type="entry name" value="Lipid_Phosphate_FormReg"/>
</dbReference>
<evidence type="ECO:0000256" key="4">
    <source>
        <dbReference type="ARBA" id="ARBA00022741"/>
    </source>
</evidence>
<keyword evidence="6" id="KW-0067">ATP-binding</keyword>
<keyword evidence="5" id="KW-0418">Kinase</keyword>
<keyword evidence="7" id="KW-0443">Lipid metabolism</keyword>
<comment type="caution">
    <text evidence="10">The sequence shown here is derived from an EMBL/GenBank/DDBJ whole genome shotgun (WGS) entry which is preliminary data.</text>
</comment>
<dbReference type="PROSITE" id="PS50146">
    <property type="entry name" value="DAGK"/>
    <property type="match status" value="1"/>
</dbReference>
<dbReference type="RefSeq" id="WP_211463491.1">
    <property type="nucleotide sequence ID" value="NZ_JAGSXH010000002.1"/>
</dbReference>
<dbReference type="InterPro" id="IPR016064">
    <property type="entry name" value="NAD/diacylglycerol_kinase_sf"/>
</dbReference>
<dbReference type="Gene3D" id="2.60.200.40">
    <property type="match status" value="1"/>
</dbReference>
<evidence type="ECO:0000313" key="10">
    <source>
        <dbReference type="EMBL" id="MBS2961640.1"/>
    </source>
</evidence>
<accession>A0A8J7WIP5</accession>
<keyword evidence="8" id="KW-1208">Phospholipid metabolism</keyword>
<keyword evidence="7" id="KW-0444">Lipid biosynthesis</keyword>
<feature type="domain" description="DAGKc" evidence="9">
    <location>
        <begin position="2"/>
        <end position="133"/>
    </location>
</feature>
<evidence type="ECO:0000256" key="2">
    <source>
        <dbReference type="ARBA" id="ARBA00005983"/>
    </source>
</evidence>
<sequence length="311" mass="33034">MSAPSRPALVVNPTSGKGRGWEYGKRARAALEEAGHDVLFVVEHTAEQAAKKARAMLEHDADSVVVVGGDGMVSLGLQLVAGTGIPLGVIPAGTGNDVARYLGLPLRDPDAAVAVVTAGHTDTFDLGRITGPGSPDPRWFGAVLACGLDSKVNERANRMRRPRGPSRYTIALLAELGPFSAIPFVLDGPDARLELDGMLIAVGNGPTYGGGMRICPQADPRDGKFQITAVDRVSKPTLLRIFPKVFSGRHVEHPKVRVLHAAAVDLSCRDEPGRPERTVSIWADGEWAGILPARIETVPGALRAYVRVAER</sequence>
<evidence type="ECO:0000259" key="9">
    <source>
        <dbReference type="PROSITE" id="PS50146"/>
    </source>
</evidence>
<keyword evidence="11" id="KW-1185">Reference proteome</keyword>
<evidence type="ECO:0000256" key="7">
    <source>
        <dbReference type="ARBA" id="ARBA00023209"/>
    </source>
</evidence>
<evidence type="ECO:0000256" key="1">
    <source>
        <dbReference type="ARBA" id="ARBA00001946"/>
    </source>
</evidence>
<evidence type="ECO:0000256" key="6">
    <source>
        <dbReference type="ARBA" id="ARBA00022840"/>
    </source>
</evidence>
<organism evidence="10 11">
    <name type="scientific">Actinocrinis puniceicyclus</name>
    <dbReference type="NCBI Taxonomy" id="977794"/>
    <lineage>
        <taxon>Bacteria</taxon>
        <taxon>Bacillati</taxon>
        <taxon>Actinomycetota</taxon>
        <taxon>Actinomycetes</taxon>
        <taxon>Catenulisporales</taxon>
        <taxon>Actinospicaceae</taxon>
        <taxon>Actinocrinis</taxon>
    </lineage>
</organism>
<dbReference type="Pfam" id="PF00781">
    <property type="entry name" value="DAGK_cat"/>
    <property type="match status" value="1"/>
</dbReference>
<reference evidence="10" key="1">
    <citation type="submission" date="2021-04" db="EMBL/GenBank/DDBJ databases">
        <title>Genome based classification of Actinospica acidithermotolerans sp. nov., an actinobacterium isolated from an Indonesian hot spring.</title>
        <authorList>
            <person name="Kusuma A.B."/>
            <person name="Putra K.E."/>
            <person name="Nafisah S."/>
            <person name="Loh J."/>
            <person name="Nouioui I."/>
            <person name="Goodfellow M."/>
        </authorList>
    </citation>
    <scope>NUCLEOTIDE SEQUENCE</scope>
    <source>
        <strain evidence="10">DSM 45618</strain>
    </source>
</reference>
<dbReference type="InterPro" id="IPR045540">
    <property type="entry name" value="YegS/DAGK_C"/>
</dbReference>
<comment type="cofactor">
    <cofactor evidence="1">
        <name>Mg(2+)</name>
        <dbReference type="ChEBI" id="CHEBI:18420"/>
    </cofactor>
</comment>
<dbReference type="GO" id="GO:0005886">
    <property type="term" value="C:plasma membrane"/>
    <property type="evidence" value="ECO:0007669"/>
    <property type="project" value="TreeGrafter"/>
</dbReference>
<evidence type="ECO:0000256" key="3">
    <source>
        <dbReference type="ARBA" id="ARBA00022679"/>
    </source>
</evidence>
<gene>
    <name evidence="10" type="ORF">KGA66_01180</name>
</gene>
<dbReference type="EMBL" id="JAGSXH010000002">
    <property type="protein sequence ID" value="MBS2961640.1"/>
    <property type="molecule type" value="Genomic_DNA"/>
</dbReference>
<dbReference type="InterPro" id="IPR017438">
    <property type="entry name" value="ATP-NAD_kinase_N"/>
</dbReference>
<dbReference type="AlphaFoldDB" id="A0A8J7WIP5"/>
<keyword evidence="4" id="KW-0547">Nucleotide-binding</keyword>
<keyword evidence="3" id="KW-0808">Transferase</keyword>
<dbReference type="GO" id="GO:0004143">
    <property type="term" value="F:ATP-dependent diacylglycerol kinase activity"/>
    <property type="evidence" value="ECO:0007669"/>
    <property type="project" value="TreeGrafter"/>
</dbReference>
<proteinExistence type="inferred from homology"/>
<dbReference type="Proteomes" id="UP000677913">
    <property type="component" value="Unassembled WGS sequence"/>
</dbReference>